<dbReference type="InterPro" id="IPR027417">
    <property type="entry name" value="P-loop_NTPase"/>
</dbReference>
<evidence type="ECO:0000256" key="1">
    <source>
        <dbReference type="SAM" id="MobiDB-lite"/>
    </source>
</evidence>
<gene>
    <name evidence="3" type="ORF">PSAL_015320</name>
</gene>
<feature type="domain" description="G" evidence="2">
    <location>
        <begin position="24"/>
        <end position="103"/>
    </location>
</feature>
<dbReference type="RefSeq" id="WP_196222753.1">
    <property type="nucleotide sequence ID" value="NZ_CP060436.1"/>
</dbReference>
<proteinExistence type="predicted"/>
<dbReference type="InterPro" id="IPR006073">
    <property type="entry name" value="GTP-bd"/>
</dbReference>
<dbReference type="AlphaFoldDB" id="A0A418SHN1"/>
<evidence type="ECO:0000259" key="2">
    <source>
        <dbReference type="Pfam" id="PF01926"/>
    </source>
</evidence>
<reference evidence="3 4" key="1">
    <citation type="submission" date="2020-08" db="EMBL/GenBank/DDBJ databases">
        <title>Genome sequence of Rhodobacteraceae bacterium Lw-13e.</title>
        <authorList>
            <person name="Poehlein A."/>
            <person name="Wolter L."/>
            <person name="Daniel R."/>
            <person name="Brinkhoff T."/>
        </authorList>
    </citation>
    <scope>NUCLEOTIDE SEQUENCE [LARGE SCALE GENOMIC DNA]</scope>
    <source>
        <strain evidence="3 4">Lw-13e</strain>
    </source>
</reference>
<sequence>MPDAHDSETATAEKVVRDVPVLWLLGKTGAGKSSLIRALTGLDRVEIGNGFTSCTQTSRRFDYPADEPLLSFLDTRGLGEAGYDPAGDLAFCEGHSHAVLIVARLDDQVQGEVAQALGRVTSGRRRVPLLVVHTGADLIPDAAARDRARATTQRRLEKAAGTELPSVILALPSDIIRTEASDPEGLEDLRDAIDQILPAAGLLLRREQGRGAEARAYEDIRHRVLYHAGIASASDTIPALGLVASTGVQVNMLRELGAHYGYPMTRAALKTFVAALGAGIGARFALGVGARQVGKVIPIFGQTAGAALASTLTFAATYAIGRAAAYYLFWTARGETPPPSRVREVFAAAMKRATPHDARANRAPSRATKARRAATQAIRARRAATRDGKTGDTSPDA</sequence>
<feature type="region of interest" description="Disordered" evidence="1">
    <location>
        <begin position="354"/>
        <end position="397"/>
    </location>
</feature>
<dbReference type="KEGG" id="palw:PSAL_015320"/>
<dbReference type="Gene3D" id="3.40.50.300">
    <property type="entry name" value="P-loop containing nucleotide triphosphate hydrolases"/>
    <property type="match status" value="1"/>
</dbReference>
<dbReference type="GO" id="GO:0005525">
    <property type="term" value="F:GTP binding"/>
    <property type="evidence" value="ECO:0007669"/>
    <property type="project" value="InterPro"/>
</dbReference>
<organism evidence="3 4">
    <name type="scientific">Pseudooceanicola algae</name>
    <dbReference type="NCBI Taxonomy" id="1537215"/>
    <lineage>
        <taxon>Bacteria</taxon>
        <taxon>Pseudomonadati</taxon>
        <taxon>Pseudomonadota</taxon>
        <taxon>Alphaproteobacteria</taxon>
        <taxon>Rhodobacterales</taxon>
        <taxon>Paracoccaceae</taxon>
        <taxon>Pseudooceanicola</taxon>
    </lineage>
</organism>
<evidence type="ECO:0000313" key="4">
    <source>
        <dbReference type="Proteomes" id="UP000283786"/>
    </source>
</evidence>
<dbReference type="Proteomes" id="UP000283786">
    <property type="component" value="Chromosome"/>
</dbReference>
<name>A0A418SHN1_9RHOB</name>
<dbReference type="EMBL" id="CP060436">
    <property type="protein sequence ID" value="QPM90297.1"/>
    <property type="molecule type" value="Genomic_DNA"/>
</dbReference>
<evidence type="ECO:0000313" key="3">
    <source>
        <dbReference type="EMBL" id="QPM90297.1"/>
    </source>
</evidence>
<accession>A0A418SHN1</accession>
<keyword evidence="4" id="KW-1185">Reference proteome</keyword>
<dbReference type="CDD" id="cd00882">
    <property type="entry name" value="Ras_like_GTPase"/>
    <property type="match status" value="1"/>
</dbReference>
<feature type="compositionally biased region" description="Low complexity" evidence="1">
    <location>
        <begin position="362"/>
        <end position="378"/>
    </location>
</feature>
<protein>
    <recommendedName>
        <fullName evidence="2">G domain-containing protein</fullName>
    </recommendedName>
</protein>
<dbReference type="SUPFAM" id="SSF52540">
    <property type="entry name" value="P-loop containing nucleoside triphosphate hydrolases"/>
    <property type="match status" value="1"/>
</dbReference>
<dbReference type="Pfam" id="PF01926">
    <property type="entry name" value="MMR_HSR1"/>
    <property type="match status" value="1"/>
</dbReference>